<feature type="region of interest" description="Disordered" evidence="1">
    <location>
        <begin position="1"/>
        <end position="24"/>
    </location>
</feature>
<evidence type="ECO:0000256" key="1">
    <source>
        <dbReference type="SAM" id="MobiDB-lite"/>
    </source>
</evidence>
<feature type="transmembrane region" description="Helical" evidence="2">
    <location>
        <begin position="50"/>
        <end position="71"/>
    </location>
</feature>
<name>A0ABS7U5N6_9BACT</name>
<dbReference type="RefSeq" id="WP_224197435.1">
    <property type="nucleotide sequence ID" value="NZ_JAIRAU010000057.1"/>
</dbReference>
<proteinExistence type="predicted"/>
<dbReference type="EMBL" id="JAIRAU010000057">
    <property type="protein sequence ID" value="MBZ5715701.1"/>
    <property type="molecule type" value="Genomic_DNA"/>
</dbReference>
<comment type="caution">
    <text evidence="3">The sequence shown here is derived from an EMBL/GenBank/DDBJ whole genome shotgun (WGS) entry which is preliminary data.</text>
</comment>
<protein>
    <submittedName>
        <fullName evidence="3">Uncharacterized protein</fullName>
    </submittedName>
</protein>
<keyword evidence="2" id="KW-0472">Membrane</keyword>
<accession>A0ABS7U5N6</accession>
<evidence type="ECO:0000313" key="4">
    <source>
        <dbReference type="Proteomes" id="UP001139031"/>
    </source>
</evidence>
<organism evidence="3 4">
    <name type="scientific">Nannocystis pusilla</name>
    <dbReference type="NCBI Taxonomy" id="889268"/>
    <lineage>
        <taxon>Bacteria</taxon>
        <taxon>Pseudomonadati</taxon>
        <taxon>Myxococcota</taxon>
        <taxon>Polyangia</taxon>
        <taxon>Nannocystales</taxon>
        <taxon>Nannocystaceae</taxon>
        <taxon>Nannocystis</taxon>
    </lineage>
</organism>
<keyword evidence="2" id="KW-1133">Transmembrane helix</keyword>
<dbReference type="Proteomes" id="UP001139031">
    <property type="component" value="Unassembled WGS sequence"/>
</dbReference>
<evidence type="ECO:0000313" key="3">
    <source>
        <dbReference type="EMBL" id="MBZ5715701.1"/>
    </source>
</evidence>
<reference evidence="3" key="1">
    <citation type="submission" date="2021-08" db="EMBL/GenBank/DDBJ databases">
        <authorList>
            <person name="Stevens D.C."/>
        </authorList>
    </citation>
    <scope>NUCLEOTIDE SEQUENCE</scope>
    <source>
        <strain evidence="3">DSM 53165</strain>
    </source>
</reference>
<keyword evidence="2" id="KW-0812">Transmembrane</keyword>
<evidence type="ECO:0000256" key="2">
    <source>
        <dbReference type="SAM" id="Phobius"/>
    </source>
</evidence>
<sequence length="73" mass="8280">MAATLRPGAGESHDPLTPRPDDPRIGRWWWARRLYARGEGERPLFFRWPVLLAAAMLLLGLAALAVFSLIWPQ</sequence>
<gene>
    <name evidence="3" type="ORF">K7C98_41280</name>
</gene>
<keyword evidence="4" id="KW-1185">Reference proteome</keyword>
<feature type="compositionally biased region" description="Basic and acidic residues" evidence="1">
    <location>
        <begin position="11"/>
        <end position="24"/>
    </location>
</feature>